<evidence type="ECO:0000259" key="1">
    <source>
        <dbReference type="Pfam" id="PF13524"/>
    </source>
</evidence>
<comment type="caution">
    <text evidence="2">The sequence shown here is derived from an EMBL/GenBank/DDBJ whole genome shotgun (WGS) entry which is preliminary data.</text>
</comment>
<organism evidence="2 3">
    <name type="scientific">Caballeronia catudaia</name>
    <dbReference type="NCBI Taxonomy" id="1777136"/>
    <lineage>
        <taxon>Bacteria</taxon>
        <taxon>Pseudomonadati</taxon>
        <taxon>Pseudomonadota</taxon>
        <taxon>Betaproteobacteria</taxon>
        <taxon>Burkholderiales</taxon>
        <taxon>Burkholderiaceae</taxon>
        <taxon>Caballeronia</taxon>
    </lineage>
</organism>
<reference evidence="2" key="1">
    <citation type="submission" date="2016-01" db="EMBL/GenBank/DDBJ databases">
        <authorList>
            <person name="Peeters C."/>
        </authorList>
    </citation>
    <scope>NUCLEOTIDE SEQUENCE [LARGE SCALE GENOMIC DNA]</scope>
    <source>
        <strain evidence="2">LMG 29318</strain>
    </source>
</reference>
<dbReference type="Proteomes" id="UP000054870">
    <property type="component" value="Unassembled WGS sequence"/>
</dbReference>
<dbReference type="RefSeq" id="WP_061122644.1">
    <property type="nucleotide sequence ID" value="NZ_FCOF02000002.1"/>
</dbReference>
<evidence type="ECO:0000313" key="2">
    <source>
        <dbReference type="EMBL" id="SAK44096.1"/>
    </source>
</evidence>
<dbReference type="OrthoDB" id="9243646at2"/>
<keyword evidence="3" id="KW-1185">Reference proteome</keyword>
<dbReference type="Pfam" id="PF13524">
    <property type="entry name" value="Glyco_trans_1_2"/>
    <property type="match status" value="1"/>
</dbReference>
<feature type="domain" description="Spore protein YkvP/CgeB glycosyl transferase-like" evidence="1">
    <location>
        <begin position="264"/>
        <end position="402"/>
    </location>
</feature>
<sequence>MNEDAAAGSLRMKTFGPDDYAVILTCGDIDKHKHSECFSNELAPAFLAEGLRVRSLDYLRDVRPVTEAIRDEHCVFFVCFNGFGTELLHAAGQPGTLESVFEHYGKLVFDFMHDCPIHESMSHQIDSVGEFRWLLSTDYTYAHIARMLGVKNVRAVPSITFPETITDPQRPHALRSIDVLLPVGLSRSGEARERYTHARNHKERVFRELFESVVEASLKSLKVDPLVEILLACQEAGVHTDMRDLDMRFLITSVLDYVKFERRDRLVRAINHLPVTVISDYDVKELYANTRLKSIGQRSFPSLLQTMNDAKCVICPLPHYTGFHERALASFTAGAGVIAGPNEILETHFVQGRDMLTYQSEDQLVAMLEDVFAGRLQLDAMACHGRERALARFPSIAIVETIISVWRRST</sequence>
<proteinExistence type="predicted"/>
<gene>
    <name evidence="2" type="ORF">AWB75_00652</name>
</gene>
<evidence type="ECO:0000313" key="3">
    <source>
        <dbReference type="Proteomes" id="UP000054870"/>
    </source>
</evidence>
<dbReference type="EMBL" id="FCOF02000002">
    <property type="protein sequence ID" value="SAK44096.1"/>
    <property type="molecule type" value="Genomic_DNA"/>
</dbReference>
<dbReference type="AlphaFoldDB" id="A0A157ZF29"/>
<dbReference type="InterPro" id="IPR055259">
    <property type="entry name" value="YkvP/CgeB_Glyco_trans-like"/>
</dbReference>
<name>A0A157ZF29_9BURK</name>
<protein>
    <recommendedName>
        <fullName evidence="1">Spore protein YkvP/CgeB glycosyl transferase-like domain-containing protein</fullName>
    </recommendedName>
</protein>
<accession>A0A157ZF29</accession>